<evidence type="ECO:0000313" key="2">
    <source>
        <dbReference type="EMBL" id="QQZ47431.1"/>
    </source>
</evidence>
<name>A0A7U1E233_ECOLX</name>
<dbReference type="EMBL" id="MW390533">
    <property type="protein sequence ID" value="QQZ47431.1"/>
    <property type="molecule type" value="Genomic_DNA"/>
</dbReference>
<organism evidence="2">
    <name type="scientific">Escherichia coli</name>
    <dbReference type="NCBI Taxonomy" id="562"/>
    <lineage>
        <taxon>Bacteria</taxon>
        <taxon>Pseudomonadati</taxon>
        <taxon>Pseudomonadota</taxon>
        <taxon>Gammaproteobacteria</taxon>
        <taxon>Enterobacterales</taxon>
        <taxon>Enterobacteriaceae</taxon>
        <taxon>Escherichia</taxon>
    </lineage>
</organism>
<reference evidence="2" key="1">
    <citation type="journal article" date="2021" name="Sci. Rep.">
        <title>Antibiotic resistance plasmid composition and architecture in Escherichia coli isolates from meat.</title>
        <authorList>
            <person name="Darphorn T.S."/>
            <person name="Bel K."/>
            <person name="Koenders-van Sint Anneland B.B."/>
            <person name="Brul S."/>
            <person name="Ter Kuile B.H."/>
        </authorList>
    </citation>
    <scope>NUCLEOTIDE SEQUENCE</scope>
    <source>
        <strain evidence="2">ESBL3215</strain>
    </source>
</reference>
<geneLocation type="plasmid" evidence="2">
    <name>pESBL3215-IncF</name>
</geneLocation>
<feature type="transmembrane region" description="Helical" evidence="1">
    <location>
        <begin position="20"/>
        <end position="42"/>
    </location>
</feature>
<keyword evidence="1" id="KW-0812">Transmembrane</keyword>
<sequence length="54" mass="6085">MQIHLYINEFTSFDSSVSSVVFHASHGIFMYTGILCLMNNACHDNKSQHALRPA</sequence>
<keyword evidence="1" id="KW-1133">Transmembrane helix</keyword>
<keyword evidence="2" id="KW-0614">Plasmid</keyword>
<dbReference type="AlphaFoldDB" id="A0A7U1E233"/>
<proteinExistence type="predicted"/>
<evidence type="ECO:0000256" key="1">
    <source>
        <dbReference type="SAM" id="Phobius"/>
    </source>
</evidence>
<accession>A0A7U1E233</accession>
<protein>
    <submittedName>
        <fullName evidence="2">Uncharacterized protein</fullName>
    </submittedName>
</protein>
<keyword evidence="1" id="KW-0472">Membrane</keyword>